<dbReference type="Pfam" id="PF03441">
    <property type="entry name" value="FAD_binding_7"/>
    <property type="match status" value="1"/>
</dbReference>
<dbReference type="InterPro" id="IPR014729">
    <property type="entry name" value="Rossmann-like_a/b/a_fold"/>
</dbReference>
<feature type="site" description="Electron transfer via tryptophanyl radical" evidence="7">
    <location>
        <position position="316"/>
    </location>
</feature>
<feature type="domain" description="Photolyase/cryptochrome alpha/beta" evidence="9">
    <location>
        <begin position="2"/>
        <end position="135"/>
    </location>
</feature>
<evidence type="ECO:0000313" key="10">
    <source>
        <dbReference type="EMBL" id="KAB2814301.1"/>
    </source>
</evidence>
<dbReference type="Gene3D" id="3.40.50.620">
    <property type="entry name" value="HUPs"/>
    <property type="match status" value="1"/>
</dbReference>
<feature type="binding site" evidence="6">
    <location>
        <begin position="382"/>
        <end position="384"/>
    </location>
    <ligand>
        <name>FAD</name>
        <dbReference type="ChEBI" id="CHEBI:57692"/>
    </ligand>
</feature>
<evidence type="ECO:0000313" key="11">
    <source>
        <dbReference type="Proteomes" id="UP000468650"/>
    </source>
</evidence>
<dbReference type="GO" id="GO:0071949">
    <property type="term" value="F:FAD binding"/>
    <property type="evidence" value="ECO:0007669"/>
    <property type="project" value="TreeGrafter"/>
</dbReference>
<dbReference type="Proteomes" id="UP000468650">
    <property type="component" value="Unassembled WGS sequence"/>
</dbReference>
<gene>
    <name evidence="10" type="ORF">F8C67_00800</name>
</gene>
<dbReference type="Pfam" id="PF00875">
    <property type="entry name" value="DNA_photolyase"/>
    <property type="match status" value="1"/>
</dbReference>
<comment type="caution">
    <text evidence="10">The sequence shown here is derived from an EMBL/GenBank/DDBJ whole genome shotgun (WGS) entry which is preliminary data.</text>
</comment>
<dbReference type="EMBL" id="WBVO01000001">
    <property type="protein sequence ID" value="KAB2814301.1"/>
    <property type="molecule type" value="Genomic_DNA"/>
</dbReference>
<accession>A0A6N6RK51</accession>
<evidence type="ECO:0000256" key="5">
    <source>
        <dbReference type="ARBA" id="ARBA00022991"/>
    </source>
</evidence>
<evidence type="ECO:0000259" key="9">
    <source>
        <dbReference type="PROSITE" id="PS51645"/>
    </source>
</evidence>
<dbReference type="SUPFAM" id="SSF52425">
    <property type="entry name" value="Cryptochrome/photolyase, N-terminal domain"/>
    <property type="match status" value="1"/>
</dbReference>
<reference evidence="10 11" key="1">
    <citation type="submission" date="2019-09" db="EMBL/GenBank/DDBJ databases">
        <title>Genomes of family Cryomorphaceae.</title>
        <authorList>
            <person name="Bowman J.P."/>
        </authorList>
    </citation>
    <scope>NUCLEOTIDE SEQUENCE [LARGE SCALE GENOMIC DNA]</scope>
    <source>
        <strain evidence="10 11">LMG 25704</strain>
    </source>
</reference>
<feature type="site" description="Electron transfer via tryptophanyl radical" evidence="7">
    <location>
        <position position="369"/>
    </location>
</feature>
<evidence type="ECO:0000256" key="7">
    <source>
        <dbReference type="PIRSR" id="PIRSR602081-2"/>
    </source>
</evidence>
<protein>
    <recommendedName>
        <fullName evidence="2 8">Cryptochrome DASH</fullName>
    </recommendedName>
</protein>
<name>A0A6N6RK51_9FLAO</name>
<feature type="site" description="Electron transfer via tryptophanyl radical" evidence="7">
    <location>
        <position position="392"/>
    </location>
</feature>
<dbReference type="PROSITE" id="PS51645">
    <property type="entry name" value="PHR_CRY_ALPHA_BETA"/>
    <property type="match status" value="1"/>
</dbReference>
<dbReference type="InterPro" id="IPR036134">
    <property type="entry name" value="Crypto/Photolyase_FAD-like_sf"/>
</dbReference>
<dbReference type="InterPro" id="IPR014133">
    <property type="entry name" value="Cry_DASH"/>
</dbReference>
<comment type="function">
    <text evidence="8">May have a photoreceptor function.</text>
</comment>
<dbReference type="GO" id="GO:0000719">
    <property type="term" value="P:photoreactive repair"/>
    <property type="evidence" value="ECO:0007669"/>
    <property type="project" value="TreeGrafter"/>
</dbReference>
<evidence type="ECO:0000256" key="1">
    <source>
        <dbReference type="ARBA" id="ARBA00005862"/>
    </source>
</evidence>
<proteinExistence type="inferred from homology"/>
<dbReference type="InterPro" id="IPR005101">
    <property type="entry name" value="Cryptochr/Photolyase_FAD-bd"/>
</dbReference>
<dbReference type="InterPro" id="IPR002081">
    <property type="entry name" value="Cryptochrome/DNA_photolyase_1"/>
</dbReference>
<dbReference type="PANTHER" id="PTHR11455:SF22">
    <property type="entry name" value="CRYPTOCHROME DASH"/>
    <property type="match status" value="1"/>
</dbReference>
<feature type="binding site" evidence="6">
    <location>
        <position position="232"/>
    </location>
    <ligand>
        <name>FAD</name>
        <dbReference type="ChEBI" id="CHEBI:57692"/>
    </ligand>
</feature>
<comment type="cofactor">
    <cofactor evidence="8">
        <name>(6R)-5,10-methylene-5,6,7,8-tetrahydrofolate</name>
        <dbReference type="ChEBI" id="CHEBI:15636"/>
    </cofactor>
    <text evidence="8">Binds 1 5,10-methenyltetrahydrofolate (MTHF) per subunit.</text>
</comment>
<comment type="similarity">
    <text evidence="1 8">Belongs to the DNA photolyase class-1 family.</text>
</comment>
<evidence type="ECO:0000256" key="6">
    <source>
        <dbReference type="PIRSR" id="PIRSR602081-1"/>
    </source>
</evidence>
<keyword evidence="4 6" id="KW-0274">FAD</keyword>
<sequence>MNRTVHWFRNDLRLDDNAVFNRAAEASDELVGIYIFDEINFERGIHGGQRMHSRRAFFLWQSVMELRESMRNRGSELYVFKGNPVQILKELHELWSFTSLSYSKSVGYEEREREADVERELSANVQIHADWTHTLINMEDLPFSIEKSPDVFTPFRKKIEKYHEFTPPVDAPDVVPSFTGEIPAKALNYFEELDLDDFETDDRAALDFNGGELAARSRIEHYFWETKSLLEYKETRNGLIGADYSSKLSPWLANGSLSPRRVYSEVKRFESENKSNQSTYWLIFELLWRDYFQIVALKHGKKLFAENGWKGTPRKWRQDEKLFNKWTEGETEDDFVNANMKELKHTGFMSNRGRQNVASFLTHQYKIDWRWGAAYFEEMLIDYDVASNWGNWSYVSGTGNDPRKDRVFNTQLQADKYDAQGEYRSLWLD</sequence>
<dbReference type="GO" id="GO:0003904">
    <property type="term" value="F:deoxyribodipyrimidine photo-lyase activity"/>
    <property type="evidence" value="ECO:0007669"/>
    <property type="project" value="TreeGrafter"/>
</dbReference>
<evidence type="ECO:0000256" key="8">
    <source>
        <dbReference type="RuleBase" id="RU367151"/>
    </source>
</evidence>
<evidence type="ECO:0000256" key="4">
    <source>
        <dbReference type="ARBA" id="ARBA00022827"/>
    </source>
</evidence>
<dbReference type="Gene3D" id="1.10.579.10">
    <property type="entry name" value="DNA Cyclobutane Dipyrimidine Photolyase, subunit A, domain 3"/>
    <property type="match status" value="1"/>
</dbReference>
<evidence type="ECO:0000256" key="3">
    <source>
        <dbReference type="ARBA" id="ARBA00022630"/>
    </source>
</evidence>
<dbReference type="AlphaFoldDB" id="A0A6N6RK51"/>
<dbReference type="InterPro" id="IPR006050">
    <property type="entry name" value="DNA_photolyase_N"/>
</dbReference>
<keyword evidence="5 8" id="KW-0157">Chromophore</keyword>
<dbReference type="RefSeq" id="WP_151665882.1">
    <property type="nucleotide sequence ID" value="NZ_WBVO01000001.1"/>
</dbReference>
<dbReference type="OrthoDB" id="9772484at2"/>
<feature type="binding site" evidence="6">
    <location>
        <begin position="245"/>
        <end position="249"/>
    </location>
    <ligand>
        <name>FAD</name>
        <dbReference type="ChEBI" id="CHEBI:57692"/>
    </ligand>
</feature>
<keyword evidence="3 6" id="KW-0285">Flavoprotein</keyword>
<dbReference type="Gene3D" id="1.25.40.80">
    <property type="match status" value="1"/>
</dbReference>
<dbReference type="NCBIfam" id="TIGR02765">
    <property type="entry name" value="crypto_DASH"/>
    <property type="match status" value="1"/>
</dbReference>
<dbReference type="SUPFAM" id="SSF48173">
    <property type="entry name" value="Cryptochrome/photolyase FAD-binding domain"/>
    <property type="match status" value="1"/>
</dbReference>
<dbReference type="GO" id="GO:0003677">
    <property type="term" value="F:DNA binding"/>
    <property type="evidence" value="ECO:0007669"/>
    <property type="project" value="TreeGrafter"/>
</dbReference>
<evidence type="ECO:0000256" key="2">
    <source>
        <dbReference type="ARBA" id="ARBA00017881"/>
    </source>
</evidence>
<organism evidence="10 11">
    <name type="scientific">Phaeocystidibacter luteus</name>
    <dbReference type="NCBI Taxonomy" id="911197"/>
    <lineage>
        <taxon>Bacteria</taxon>
        <taxon>Pseudomonadati</taxon>
        <taxon>Bacteroidota</taxon>
        <taxon>Flavobacteriia</taxon>
        <taxon>Flavobacteriales</taxon>
        <taxon>Phaeocystidibacteraceae</taxon>
        <taxon>Phaeocystidibacter</taxon>
    </lineage>
</organism>
<dbReference type="InterPro" id="IPR036155">
    <property type="entry name" value="Crypto/Photolyase_N_sf"/>
</dbReference>
<dbReference type="PANTHER" id="PTHR11455">
    <property type="entry name" value="CRYPTOCHROME"/>
    <property type="match status" value="1"/>
</dbReference>
<dbReference type="PRINTS" id="PR00147">
    <property type="entry name" value="DNAPHOTLYASE"/>
</dbReference>
<comment type="cofactor">
    <cofactor evidence="6 8">
        <name>FAD</name>
        <dbReference type="ChEBI" id="CHEBI:57692"/>
    </cofactor>
    <text evidence="6 8">Binds 1 FAD per subunit.</text>
</comment>
<keyword evidence="11" id="KW-1185">Reference proteome</keyword>